<feature type="coiled-coil region" evidence="3">
    <location>
        <begin position="316"/>
        <end position="373"/>
    </location>
</feature>
<dbReference type="Gene3D" id="3.40.850.10">
    <property type="entry name" value="Kinesin motor domain"/>
    <property type="match status" value="1"/>
</dbReference>
<accession>A0AAV2AYQ3</accession>
<keyword evidence="5" id="KW-1185">Reference proteome</keyword>
<evidence type="ECO:0000256" key="2">
    <source>
        <dbReference type="ARBA" id="ARBA00022840"/>
    </source>
</evidence>
<keyword evidence="3" id="KW-0175">Coiled coil</keyword>
<gene>
    <name evidence="4" type="ORF">LARSCL_LOCUS15317</name>
</gene>
<dbReference type="SUPFAM" id="SSF52540">
    <property type="entry name" value="P-loop containing nucleoside triphosphate hydrolases"/>
    <property type="match status" value="1"/>
</dbReference>
<dbReference type="EMBL" id="CAXIEN010000231">
    <property type="protein sequence ID" value="CAL1288389.1"/>
    <property type="molecule type" value="Genomic_DNA"/>
</dbReference>
<organism evidence="4 5">
    <name type="scientific">Larinioides sclopetarius</name>
    <dbReference type="NCBI Taxonomy" id="280406"/>
    <lineage>
        <taxon>Eukaryota</taxon>
        <taxon>Metazoa</taxon>
        <taxon>Ecdysozoa</taxon>
        <taxon>Arthropoda</taxon>
        <taxon>Chelicerata</taxon>
        <taxon>Arachnida</taxon>
        <taxon>Araneae</taxon>
        <taxon>Araneomorphae</taxon>
        <taxon>Entelegynae</taxon>
        <taxon>Araneoidea</taxon>
        <taxon>Araneidae</taxon>
        <taxon>Larinioides</taxon>
    </lineage>
</organism>
<sequence length="994" mass="114514">MIPTPCGIDVCAFVQKSGYSSEDSTFPKLVVSPDNKVTIFKDDISLETFKYDIICNQDSQEDALESLAKSVTKDVVESINRIVFLYKLSGNDMTHAVDMMAFSSLMLNNLYASVNLENNCEISLHVSCIEANNKGINDLMQKFYSTSNDLKVFELANQTGSNLTERMVTNIEDINKIVEAIFQNTFPNTCLDCHHTIVLSTIVTKTRDNYSFEVMKTGRFILVDIGDCIHFFKEVTNYIRSRRESFYSIPGASPVAKDPKFWNCNLSGILKNFLSSSKMSVVMTLPSTLFNLEHMHALEILSEMQNLRLKPVFNERLILRESLKDYADEIKALEKDLIVLKKNNGISFNQQKYRSLKNRLLLSETQLKDLHDERNAISDSVNNKKETLAKFQQEIKSTGIKMEEEMEKLKFSKVALEETNQKKTAMNLKKMEKVDACVSMNNLINSSVNCVKNKKSHLMKIKHAYEKSSSSARLLNEDINNYIMNTAAEQNKLKDKIESLLLHLKEILLNSTIQQNNFLLNTNEFYEKFEEMLKLWKKHSTSLIADFHSFVERISNNCSSLRNNLYSELVSLSSTESTIIEVIKKNEAETLNMITSCSTKIHMSVENSIKLLYEVLCLLEISQGKVKEQLKKLESAICYHSNERMKFLSSTNSTMALMYENFNTQLNSSSKIDSDIFNHHQKLKLNVNEEFMKIKEALNSLKKNFYVQQKFVIDQWQKRQTDLSKVKEIGEVAESLQQCTEEHPILLDKLRQKCVSSIDELHSILRDQTFTVDNLDSELKNMFKEIECSIKDCSEENKKRISQQENDIQDSLKIQNKTIIKYMNTTRSLVESFIQGIDGGLQNTRNSFFDVKDLKKNNDANHILKLKDILNGYIKKYDNLLELSELTLQQLPETVPKQTENLEESLEFNYEELLSSTPSSYQERHKHLINDKMKFLNRLKKIATMHVNTGYQDNLSLDQESIMNSTVLSLPNMSTRTKVEIHTNRSLMHRKIGK</sequence>
<keyword evidence="1" id="KW-0547">Nucleotide-binding</keyword>
<dbReference type="AlphaFoldDB" id="A0AAV2AYQ3"/>
<name>A0AAV2AYQ3_9ARAC</name>
<dbReference type="GO" id="GO:0005524">
    <property type="term" value="F:ATP binding"/>
    <property type="evidence" value="ECO:0007669"/>
    <property type="project" value="UniProtKB-KW"/>
</dbReference>
<dbReference type="InterPro" id="IPR036961">
    <property type="entry name" value="Kinesin_motor_dom_sf"/>
</dbReference>
<keyword evidence="2" id="KW-0067">ATP-binding</keyword>
<evidence type="ECO:0000256" key="1">
    <source>
        <dbReference type="ARBA" id="ARBA00022741"/>
    </source>
</evidence>
<proteinExistence type="predicted"/>
<comment type="caution">
    <text evidence="4">The sequence shown here is derived from an EMBL/GenBank/DDBJ whole genome shotgun (WGS) entry which is preliminary data.</text>
</comment>
<protein>
    <submittedName>
        <fullName evidence="4">Uncharacterized protein</fullName>
    </submittedName>
</protein>
<evidence type="ECO:0000313" key="4">
    <source>
        <dbReference type="EMBL" id="CAL1288389.1"/>
    </source>
</evidence>
<dbReference type="Proteomes" id="UP001497382">
    <property type="component" value="Unassembled WGS sequence"/>
</dbReference>
<reference evidence="4 5" key="1">
    <citation type="submission" date="2024-04" db="EMBL/GenBank/DDBJ databases">
        <authorList>
            <person name="Rising A."/>
            <person name="Reimegard J."/>
            <person name="Sonavane S."/>
            <person name="Akerstrom W."/>
            <person name="Nylinder S."/>
            <person name="Hedman E."/>
            <person name="Kallberg Y."/>
        </authorList>
    </citation>
    <scope>NUCLEOTIDE SEQUENCE [LARGE SCALE GENOMIC DNA]</scope>
</reference>
<evidence type="ECO:0000256" key="3">
    <source>
        <dbReference type="SAM" id="Coils"/>
    </source>
</evidence>
<evidence type="ECO:0000313" key="5">
    <source>
        <dbReference type="Proteomes" id="UP001497382"/>
    </source>
</evidence>
<dbReference type="InterPro" id="IPR027417">
    <property type="entry name" value="P-loop_NTPase"/>
</dbReference>